<dbReference type="Proteomes" id="UP000184096">
    <property type="component" value="Chromosome I"/>
</dbReference>
<dbReference type="AlphaFoldDB" id="A0A1M7TMG6"/>
<name>A0A1M7TMG6_9BRAD</name>
<dbReference type="GO" id="GO:0006749">
    <property type="term" value="P:glutathione metabolic process"/>
    <property type="evidence" value="ECO:0007669"/>
    <property type="project" value="TreeGrafter"/>
</dbReference>
<dbReference type="PANTHER" id="PTHR11365:SF23">
    <property type="entry name" value="HYPOTHETICAL 5-OXOPROLINASE (EUROFUNG)-RELATED"/>
    <property type="match status" value="1"/>
</dbReference>
<dbReference type="Gene3D" id="3.30.420.40">
    <property type="match status" value="1"/>
</dbReference>
<proteinExistence type="predicted"/>
<dbReference type="InterPro" id="IPR043129">
    <property type="entry name" value="ATPase_NBD"/>
</dbReference>
<dbReference type="GO" id="GO:0005829">
    <property type="term" value="C:cytosol"/>
    <property type="evidence" value="ECO:0007669"/>
    <property type="project" value="TreeGrafter"/>
</dbReference>
<dbReference type="OrthoDB" id="9814788at2"/>
<sequence>MDEVLSKKSYRIGIDVGGTFTKAALIDSIDGSVVGRSSVHTTHDHPDGVAAGVIQVFKRVLGDAGIDAGDVVLLAHSTTQATNALLEGDVARVGILGLAGARAAKLAQAQVQIDPIELAPGRVLQTCNQFLQSDGLDRKVVENAVAALRAAGAQVLVASAAFGVDNTSTEELVREVGDGFGLPTTCGHEVTRLYGLTTRTRTAVINASILPRMIATANLTETSIKKAGIDAPLMIMRGDGGVMSIGEMRHRPAMTMLSGPAASVAGSLMHVGMSDGIYFEVGGTSTNLGIVKAGRPVVAYANVGGHDTYVSSLDVRVLGVAGGSLIRIADGSVREVGPRSAHIAGLRYACFAPAEIFENARVVFFEPKPGDGDDFVAIETERHGRFALTTTCAANAAGLTDPEMHCYAPAEAARAAFAPLAAVVGKDVISLAKEVLASAAGKVTPTILSLIKDYQLDEDQQVLIGTGGGIGALLPTVADQLGLRFEIAKDAEIISSIGAALAMVREVVERVNPDPSSDDIVHLRAETLEAIGKLGADPKTVDISIEIDRQTGRIRAIATGAAALRSSGETETVSERQARRVAARSLRQSEDEIELVAETPGAFVYAPTAGSRHSLRIVDRRGNVRLQRSHAVVHRTTVEKWQDSLRSMNLFGPKDPADAFFGAVLLYDSHLIDVTDESRYSNAVKIVDSELSGVAPDTPLVLIGLGRAVSAEKMSSEKMREESEDGEV</sequence>
<protein>
    <submittedName>
        <fullName evidence="3">N-methylhydantoinase A/oxoprolinase/acetone carboxylase, beta subunit</fullName>
    </submittedName>
</protein>
<keyword evidence="4" id="KW-1185">Reference proteome</keyword>
<gene>
    <name evidence="3" type="ORF">SAMN05444170_2142</name>
</gene>
<dbReference type="Pfam" id="PF01968">
    <property type="entry name" value="Hydantoinase_A"/>
    <property type="match status" value="1"/>
</dbReference>
<dbReference type="Pfam" id="PF05378">
    <property type="entry name" value="Hydant_A_N"/>
    <property type="match status" value="1"/>
</dbReference>
<dbReference type="GO" id="GO:0017168">
    <property type="term" value="F:5-oxoprolinase (ATP-hydrolyzing) activity"/>
    <property type="evidence" value="ECO:0007669"/>
    <property type="project" value="TreeGrafter"/>
</dbReference>
<accession>A0A1M7TMG6</accession>
<organism evidence="3 4">
    <name type="scientific">Bradyrhizobium erythrophlei</name>
    <dbReference type="NCBI Taxonomy" id="1437360"/>
    <lineage>
        <taxon>Bacteria</taxon>
        <taxon>Pseudomonadati</taxon>
        <taxon>Pseudomonadota</taxon>
        <taxon>Alphaproteobacteria</taxon>
        <taxon>Hyphomicrobiales</taxon>
        <taxon>Nitrobacteraceae</taxon>
        <taxon>Bradyrhizobium</taxon>
    </lineage>
</organism>
<dbReference type="EMBL" id="LT670849">
    <property type="protein sequence ID" value="SHN71900.1"/>
    <property type="molecule type" value="Genomic_DNA"/>
</dbReference>
<dbReference type="PANTHER" id="PTHR11365">
    <property type="entry name" value="5-OXOPROLINASE RELATED"/>
    <property type="match status" value="1"/>
</dbReference>
<evidence type="ECO:0000313" key="4">
    <source>
        <dbReference type="Proteomes" id="UP000184096"/>
    </source>
</evidence>
<dbReference type="SUPFAM" id="SSF53067">
    <property type="entry name" value="Actin-like ATPase domain"/>
    <property type="match status" value="1"/>
</dbReference>
<evidence type="ECO:0000259" key="1">
    <source>
        <dbReference type="Pfam" id="PF01968"/>
    </source>
</evidence>
<dbReference type="InterPro" id="IPR002821">
    <property type="entry name" value="Hydantoinase_A"/>
</dbReference>
<evidence type="ECO:0000313" key="3">
    <source>
        <dbReference type="EMBL" id="SHN71900.1"/>
    </source>
</evidence>
<feature type="domain" description="Hydantoinase/oxoprolinase N-terminal" evidence="2">
    <location>
        <begin position="11"/>
        <end position="176"/>
    </location>
</feature>
<dbReference type="InterPro" id="IPR045079">
    <property type="entry name" value="Oxoprolinase-like"/>
</dbReference>
<reference evidence="4" key="1">
    <citation type="submission" date="2016-11" db="EMBL/GenBank/DDBJ databases">
        <authorList>
            <person name="Varghese N."/>
            <person name="Submissions S."/>
        </authorList>
    </citation>
    <scope>NUCLEOTIDE SEQUENCE [LARGE SCALE GENOMIC DNA]</scope>
    <source>
        <strain evidence="4">GAS401</strain>
    </source>
</reference>
<feature type="domain" description="Hydantoinase A/oxoprolinase" evidence="1">
    <location>
        <begin position="199"/>
        <end position="506"/>
    </location>
</feature>
<evidence type="ECO:0000259" key="2">
    <source>
        <dbReference type="Pfam" id="PF05378"/>
    </source>
</evidence>
<dbReference type="InterPro" id="IPR008040">
    <property type="entry name" value="Hydant_A_N"/>
</dbReference>